<evidence type="ECO:0000313" key="1">
    <source>
        <dbReference type="EMBL" id="GHP12254.1"/>
    </source>
</evidence>
<dbReference type="AlphaFoldDB" id="A0A830HYS3"/>
<gene>
    <name evidence="1" type="ORF">PPROV_001098200</name>
</gene>
<evidence type="ECO:0000313" key="2">
    <source>
        <dbReference type="Proteomes" id="UP000660262"/>
    </source>
</evidence>
<organism evidence="1 2">
    <name type="scientific">Pycnococcus provasolii</name>
    <dbReference type="NCBI Taxonomy" id="41880"/>
    <lineage>
        <taxon>Eukaryota</taxon>
        <taxon>Viridiplantae</taxon>
        <taxon>Chlorophyta</taxon>
        <taxon>Pseudoscourfieldiophyceae</taxon>
        <taxon>Pseudoscourfieldiales</taxon>
        <taxon>Pycnococcaceae</taxon>
        <taxon>Pycnococcus</taxon>
    </lineage>
</organism>
<dbReference type="PANTHER" id="PTHR39290">
    <property type="entry name" value="C3H1-TYPE DOMAIN-CONTAINING PROTEIN-RELATED"/>
    <property type="match status" value="1"/>
</dbReference>
<accession>A0A830HYS3</accession>
<sequence length="454" mass="48523">MSDAPEQPVPPVPVPVSPATLRRRLLKALTSLVMRPPRTFLPADFASATPAGSSSLHASFLKHRDAFASASFVADAADAQALADLPGGNAGGGCADPNAVDIAMRVQVAHVVFQWMFAPENKDDRGCRRPPNAHKCACRSLGANAWPPAWGLPFDNKNEDSEYNKDGTVALPTYTLQENALASELLQHDTNVPGRALASLCQTFANETLASLLAGGGVELERCNAFAAAATEARLASSWSVPTPEALRTLAVFAPLVEVGTGAPATWARLLVAVYPNADVVAYHGDWQPDLAGEGVPPEPEHLQEILARDFVDPAAEAAASALEQASAGGGLQLLRGGAECLRRHRGDGRTLVLMNPDYGGIGTFGLRCVESYEGEHLITVGEWAPRCTYGAYADDVRTSVKDASGMSRRPCSHGQSFSREVQELVEREFTAMNVLRLPSFPMFCDILVVWKRK</sequence>
<reference evidence="1" key="1">
    <citation type="submission" date="2020-10" db="EMBL/GenBank/DDBJ databases">
        <title>Unveiling of a novel bifunctional photoreceptor, Dualchrome1, isolated from a cosmopolitan green alga.</title>
        <authorList>
            <person name="Suzuki S."/>
            <person name="Kawachi M."/>
        </authorList>
    </citation>
    <scope>NUCLEOTIDE SEQUENCE</scope>
    <source>
        <strain evidence="1">NIES 2893</strain>
    </source>
</reference>
<name>A0A830HYS3_9CHLO</name>
<comment type="caution">
    <text evidence="1">The sequence shown here is derived from an EMBL/GenBank/DDBJ whole genome shotgun (WGS) entry which is preliminary data.</text>
</comment>
<dbReference type="EMBL" id="BNJQ01000040">
    <property type="protein sequence ID" value="GHP12254.1"/>
    <property type="molecule type" value="Genomic_DNA"/>
</dbReference>
<keyword evidence="2" id="KW-1185">Reference proteome</keyword>
<dbReference type="PANTHER" id="PTHR39290:SF6">
    <property type="entry name" value="S-ADENOSYL-L-METHIONINE-DEPENDENT METHYLTRANSFERASES SUPERFAMILY PROTEIN"/>
    <property type="match status" value="1"/>
</dbReference>
<protein>
    <submittedName>
        <fullName evidence="1">Uncharacterized protein</fullName>
    </submittedName>
</protein>
<dbReference type="Proteomes" id="UP000660262">
    <property type="component" value="Unassembled WGS sequence"/>
</dbReference>
<proteinExistence type="predicted"/>
<dbReference type="OrthoDB" id="413501at2759"/>